<feature type="non-terminal residue" evidence="1">
    <location>
        <position position="116"/>
    </location>
</feature>
<dbReference type="OrthoDB" id="10496983at2759"/>
<reference evidence="1" key="1">
    <citation type="submission" date="2021-06" db="EMBL/GenBank/DDBJ databases">
        <authorList>
            <person name="Kallberg Y."/>
            <person name="Tangrot J."/>
            <person name="Rosling A."/>
        </authorList>
    </citation>
    <scope>NUCLEOTIDE SEQUENCE</scope>
    <source>
        <strain evidence="1">MA453B</strain>
    </source>
</reference>
<dbReference type="AlphaFoldDB" id="A0A9N9HQS8"/>
<evidence type="ECO:0000313" key="1">
    <source>
        <dbReference type="EMBL" id="CAG8701395.1"/>
    </source>
</evidence>
<dbReference type="Proteomes" id="UP000789405">
    <property type="component" value="Unassembled WGS sequence"/>
</dbReference>
<sequence>MPEITFEIRKIRVDDFLHKENRKNLARYFVEPFYYRTGNIRNGEIHKIHRLFIQFNDLDEMVEGFRWGNTITLKIDLDLADTSLTRLNKFHISSDQYGREVSEIRIGNIEEYMEGE</sequence>
<proteinExistence type="predicted"/>
<dbReference type="EMBL" id="CAJVPY010008846">
    <property type="protein sequence ID" value="CAG8701395.1"/>
    <property type="molecule type" value="Genomic_DNA"/>
</dbReference>
<evidence type="ECO:0000313" key="2">
    <source>
        <dbReference type="Proteomes" id="UP000789405"/>
    </source>
</evidence>
<comment type="caution">
    <text evidence="1">The sequence shown here is derived from an EMBL/GenBank/DDBJ whole genome shotgun (WGS) entry which is preliminary data.</text>
</comment>
<gene>
    <name evidence="1" type="ORF">DERYTH_LOCUS13010</name>
</gene>
<organism evidence="1 2">
    <name type="scientific">Dentiscutata erythropus</name>
    <dbReference type="NCBI Taxonomy" id="1348616"/>
    <lineage>
        <taxon>Eukaryota</taxon>
        <taxon>Fungi</taxon>
        <taxon>Fungi incertae sedis</taxon>
        <taxon>Mucoromycota</taxon>
        <taxon>Glomeromycotina</taxon>
        <taxon>Glomeromycetes</taxon>
        <taxon>Diversisporales</taxon>
        <taxon>Gigasporaceae</taxon>
        <taxon>Dentiscutata</taxon>
    </lineage>
</organism>
<keyword evidence="2" id="KW-1185">Reference proteome</keyword>
<accession>A0A9N9HQS8</accession>
<name>A0A9N9HQS8_9GLOM</name>
<protein>
    <submittedName>
        <fullName evidence="1">5707_t:CDS:1</fullName>
    </submittedName>
</protein>